<dbReference type="HOGENOM" id="CLU_622566_0_0_1"/>
<dbReference type="AlphaFoldDB" id="A0A0D2AB40"/>
<reference evidence="2 3" key="1">
    <citation type="submission" date="2015-01" db="EMBL/GenBank/DDBJ databases">
        <title>The Genome Sequence of Cladophialophora immunda CBS83496.</title>
        <authorList>
            <consortium name="The Broad Institute Genomics Platform"/>
            <person name="Cuomo C."/>
            <person name="de Hoog S."/>
            <person name="Gorbushina A."/>
            <person name="Stielow B."/>
            <person name="Teixiera M."/>
            <person name="Abouelleil A."/>
            <person name="Chapman S.B."/>
            <person name="Priest M."/>
            <person name="Young S.K."/>
            <person name="Wortman J."/>
            <person name="Nusbaum C."/>
            <person name="Birren B."/>
        </authorList>
    </citation>
    <scope>NUCLEOTIDE SEQUENCE [LARGE SCALE GENOMIC DNA]</scope>
    <source>
        <strain evidence="2 3">CBS 83496</strain>
    </source>
</reference>
<protein>
    <submittedName>
        <fullName evidence="2">Uncharacterized protein</fullName>
    </submittedName>
</protein>
<dbReference type="EMBL" id="KN847068">
    <property type="protein sequence ID" value="KIW21977.1"/>
    <property type="molecule type" value="Genomic_DNA"/>
</dbReference>
<dbReference type="Proteomes" id="UP000054466">
    <property type="component" value="Unassembled WGS sequence"/>
</dbReference>
<dbReference type="RefSeq" id="XP_016242193.1">
    <property type="nucleotide sequence ID" value="XM_016400158.1"/>
</dbReference>
<dbReference type="GeneID" id="27351812"/>
<dbReference type="VEuPathDB" id="FungiDB:PV07_12618"/>
<evidence type="ECO:0000313" key="3">
    <source>
        <dbReference type="Proteomes" id="UP000054466"/>
    </source>
</evidence>
<organism evidence="2 3">
    <name type="scientific">Cladophialophora immunda</name>
    <dbReference type="NCBI Taxonomy" id="569365"/>
    <lineage>
        <taxon>Eukaryota</taxon>
        <taxon>Fungi</taxon>
        <taxon>Dikarya</taxon>
        <taxon>Ascomycota</taxon>
        <taxon>Pezizomycotina</taxon>
        <taxon>Eurotiomycetes</taxon>
        <taxon>Chaetothyriomycetidae</taxon>
        <taxon>Chaetothyriales</taxon>
        <taxon>Herpotrichiellaceae</taxon>
        <taxon>Cladophialophora</taxon>
    </lineage>
</organism>
<accession>A0A0D2AB40</accession>
<evidence type="ECO:0000256" key="1">
    <source>
        <dbReference type="SAM" id="MobiDB-lite"/>
    </source>
</evidence>
<sequence length="532" mass="60745">MMSHFTLLDGDNVISTLTIRNFELSQLLRVAVTFLNCYKNDSNRIVTEHERTRWKNRGRVAAQICAFAKASSGVTASAAGSFRPNPGDLIVLLDITAIDQSPPLLGTFLSAHMINAAPMTDDQENSISQRRNLLDRSPVRIIYEHTDAGDYFRCRGRVKTLADLIISKMRDPSDTLESRANQQVQRREQRHGPRTRSVSKDHATALEQVRRQTISAIDRLASKGIPDKYVPLLLIYFARLRIPADKIVELMKATRSSLNVFNMRIFDDYDYELQDVLRILQEMCPVKAIVLSRHPSIKEYLGPICKSRGLERLIVLDESLRDGSAQGYIELADFQKYPHLEISHPLLWVQPCPCRTPPSRDYLGQAIFAHKVYERWNVSIRSLVGSFQTVQVLERRLRTSTGTLSAAQGLPSLRRDLATLLAVDEEFTVLPPIYTLLSDDSEADQTPEEHFIDYSTLIVAWTSSSNLSVSIAWLDGDQSRHVKMKRRRHHITEMTIRTKKCTERYHPVPKDDVEMILGEATRKSKRRTKQHR</sequence>
<keyword evidence="3" id="KW-1185">Reference proteome</keyword>
<proteinExistence type="predicted"/>
<feature type="region of interest" description="Disordered" evidence="1">
    <location>
        <begin position="174"/>
        <end position="203"/>
    </location>
</feature>
<evidence type="ECO:0000313" key="2">
    <source>
        <dbReference type="EMBL" id="KIW21977.1"/>
    </source>
</evidence>
<name>A0A0D2AB40_9EURO</name>
<gene>
    <name evidence="2" type="ORF">PV07_12618</name>
</gene>